<name>H3BWI6_TETNG</name>
<protein>
    <submittedName>
        <fullName evidence="7">Odorant receptor, family 90, subfamily A, member 1</fullName>
    </submittedName>
</protein>
<evidence type="ECO:0000313" key="8">
    <source>
        <dbReference type="Proteomes" id="UP000007303"/>
    </source>
</evidence>
<accession>H3BWI6</accession>
<dbReference type="GO" id="GO:0005549">
    <property type="term" value="F:odorant binding"/>
    <property type="evidence" value="ECO:0007669"/>
    <property type="project" value="TreeGrafter"/>
</dbReference>
<evidence type="ECO:0000256" key="5">
    <source>
        <dbReference type="SAM" id="Phobius"/>
    </source>
</evidence>
<feature type="transmembrane region" description="Helical" evidence="5">
    <location>
        <begin position="269"/>
        <end position="289"/>
    </location>
</feature>
<dbReference type="InterPro" id="IPR000276">
    <property type="entry name" value="GPCR_Rhodpsn"/>
</dbReference>
<reference evidence="7" key="2">
    <citation type="submission" date="2025-08" db="UniProtKB">
        <authorList>
            <consortium name="Ensembl"/>
        </authorList>
    </citation>
    <scope>IDENTIFICATION</scope>
</reference>
<dbReference type="Ensembl" id="ENSTNIT00000001309.1">
    <property type="protein sequence ID" value="ENSTNIP00000000348.1"/>
    <property type="gene ID" value="ENSTNIG00000000150.1"/>
</dbReference>
<dbReference type="HOGENOM" id="CLU_077059_0_0_1"/>
<evidence type="ECO:0000313" key="7">
    <source>
        <dbReference type="Ensembl" id="ENSTNIP00000000348.1"/>
    </source>
</evidence>
<keyword evidence="4 5" id="KW-0472">Membrane</keyword>
<feature type="transmembrane region" description="Helical" evidence="5">
    <location>
        <begin position="59"/>
        <end position="81"/>
    </location>
</feature>
<dbReference type="InterPro" id="IPR017452">
    <property type="entry name" value="GPCR_Rhodpsn_7TM"/>
</dbReference>
<dbReference type="PANTHER" id="PTHR26451">
    <property type="entry name" value="G_PROTEIN_RECEP_F1_2 DOMAIN-CONTAINING PROTEIN"/>
    <property type="match status" value="1"/>
</dbReference>
<dbReference type="InterPro" id="IPR052921">
    <property type="entry name" value="GPCR1_Superfamily_Member"/>
</dbReference>
<feature type="transmembrane region" description="Helical" evidence="5">
    <location>
        <begin position="87"/>
        <end position="105"/>
    </location>
</feature>
<evidence type="ECO:0000256" key="1">
    <source>
        <dbReference type="ARBA" id="ARBA00004370"/>
    </source>
</evidence>
<reference evidence="8" key="1">
    <citation type="journal article" date="2004" name="Nature">
        <title>Genome duplication in the teleost fish Tetraodon nigroviridis reveals the early vertebrate proto-karyotype.</title>
        <authorList>
            <person name="Jaillon O."/>
            <person name="Aury J.-M."/>
            <person name="Brunet F."/>
            <person name="Petit J.-L."/>
            <person name="Stange-Thomann N."/>
            <person name="Mauceli E."/>
            <person name="Bouneau L."/>
            <person name="Fischer C."/>
            <person name="Ozouf-Costaz C."/>
            <person name="Bernot A."/>
            <person name="Nicaud S."/>
            <person name="Jaffe D."/>
            <person name="Fisher S."/>
            <person name="Lutfalla G."/>
            <person name="Dossat C."/>
            <person name="Segurens B."/>
            <person name="Dasilva C."/>
            <person name="Salanoubat M."/>
            <person name="Levy M."/>
            <person name="Boudet N."/>
            <person name="Castellano S."/>
            <person name="Anthouard V."/>
            <person name="Jubin C."/>
            <person name="Castelli V."/>
            <person name="Katinka M."/>
            <person name="Vacherie B."/>
            <person name="Biemont C."/>
            <person name="Skalli Z."/>
            <person name="Cattolico L."/>
            <person name="Poulain J."/>
            <person name="De Berardinis V."/>
            <person name="Cruaud C."/>
            <person name="Duprat S."/>
            <person name="Brottier P."/>
            <person name="Coutanceau J.-P."/>
            <person name="Gouzy J."/>
            <person name="Parra G."/>
            <person name="Lardier G."/>
            <person name="Chapple C."/>
            <person name="McKernan K.J."/>
            <person name="McEwan P."/>
            <person name="Bosak S."/>
            <person name="Kellis M."/>
            <person name="Volff J.-N."/>
            <person name="Guigo R."/>
            <person name="Zody M.C."/>
            <person name="Mesirov J."/>
            <person name="Lindblad-Toh K."/>
            <person name="Birren B."/>
            <person name="Nusbaum C."/>
            <person name="Kahn D."/>
            <person name="Robinson-Rechavi M."/>
            <person name="Laudet V."/>
            <person name="Schachter V."/>
            <person name="Quetier F."/>
            <person name="Saurin W."/>
            <person name="Scarpelli C."/>
            <person name="Wincker P."/>
            <person name="Lander E.S."/>
            <person name="Weissenbach J."/>
            <person name="Roest Crollius H."/>
        </authorList>
    </citation>
    <scope>NUCLEOTIDE SEQUENCE [LARGE SCALE GENOMIC DNA]</scope>
</reference>
<evidence type="ECO:0000256" key="4">
    <source>
        <dbReference type="ARBA" id="ARBA00023136"/>
    </source>
</evidence>
<feature type="transmembrane region" description="Helical" evidence="5">
    <location>
        <begin position="232"/>
        <end position="249"/>
    </location>
</feature>
<dbReference type="PANTHER" id="PTHR26451:SF974">
    <property type="entry name" value="ODORANT RECEPTOR"/>
    <property type="match status" value="1"/>
</dbReference>
<evidence type="ECO:0000256" key="3">
    <source>
        <dbReference type="ARBA" id="ARBA00022989"/>
    </source>
</evidence>
<feature type="transmembrane region" description="Helical" evidence="5">
    <location>
        <begin position="138"/>
        <end position="159"/>
    </location>
</feature>
<reference evidence="7" key="3">
    <citation type="submission" date="2025-09" db="UniProtKB">
        <authorList>
            <consortium name="Ensembl"/>
        </authorList>
    </citation>
    <scope>IDENTIFICATION</scope>
</reference>
<keyword evidence="3 5" id="KW-1133">Transmembrane helix</keyword>
<evidence type="ECO:0000256" key="2">
    <source>
        <dbReference type="ARBA" id="ARBA00022692"/>
    </source>
</evidence>
<dbReference type="AlphaFoldDB" id="H3BWI6"/>
<dbReference type="GeneTree" id="ENSGT00940000161337"/>
<dbReference type="SUPFAM" id="SSF81321">
    <property type="entry name" value="Family A G protein-coupled receptor-like"/>
    <property type="match status" value="1"/>
</dbReference>
<sequence length="294" mass="33405">MNLSQTNGTAGGSARRDSLLTALLKNLMVTCLCLLINYVNGVQIHTFRKHQELYEDPRYILFIHMVVNDAVQLSTTTALFVLSYTLYRIQVSVCCVFILLAVFTTRNTPLNLAAMALECYVAVCRPLRHAQICTARRTLLLIALIWLLCVTPDVTDLFFTLATEPLSFFHQSVFCLRSNIFKGPVLARKRTAFDVLYFCCVFLTLLFTYLKVLFAARALSTQRTSAQKARKTILLHGAQLFMCLLSYVSPSAEVLLQLIFPGQILEIRFANFLIVYVLPRCLSPIIYGFRDRKF</sequence>
<evidence type="ECO:0000259" key="6">
    <source>
        <dbReference type="PROSITE" id="PS50262"/>
    </source>
</evidence>
<proteinExistence type="predicted"/>
<dbReference type="Proteomes" id="UP000007303">
    <property type="component" value="Unassembled WGS sequence"/>
</dbReference>
<keyword evidence="2 5" id="KW-0812">Transmembrane</keyword>
<comment type="subcellular location">
    <subcellularLocation>
        <location evidence="1">Membrane</location>
    </subcellularLocation>
</comment>
<organism evidence="7 8">
    <name type="scientific">Tetraodon nigroviridis</name>
    <name type="common">Spotted green pufferfish</name>
    <name type="synonym">Chelonodon nigroviridis</name>
    <dbReference type="NCBI Taxonomy" id="99883"/>
    <lineage>
        <taxon>Eukaryota</taxon>
        <taxon>Metazoa</taxon>
        <taxon>Chordata</taxon>
        <taxon>Craniata</taxon>
        <taxon>Vertebrata</taxon>
        <taxon>Euteleostomi</taxon>
        <taxon>Actinopterygii</taxon>
        <taxon>Neopterygii</taxon>
        <taxon>Teleostei</taxon>
        <taxon>Neoteleostei</taxon>
        <taxon>Acanthomorphata</taxon>
        <taxon>Eupercaria</taxon>
        <taxon>Tetraodontiformes</taxon>
        <taxon>Tetradontoidea</taxon>
        <taxon>Tetraodontidae</taxon>
        <taxon>Tetraodon</taxon>
    </lineage>
</organism>
<dbReference type="Gene3D" id="1.20.1070.10">
    <property type="entry name" value="Rhodopsin 7-helix transmembrane proteins"/>
    <property type="match status" value="1"/>
</dbReference>
<feature type="transmembrane region" description="Helical" evidence="5">
    <location>
        <begin position="195"/>
        <end position="220"/>
    </location>
</feature>
<dbReference type="GO" id="GO:0016020">
    <property type="term" value="C:membrane"/>
    <property type="evidence" value="ECO:0007669"/>
    <property type="project" value="UniProtKB-SubCell"/>
</dbReference>
<feature type="transmembrane region" description="Helical" evidence="5">
    <location>
        <begin position="20"/>
        <end position="39"/>
    </location>
</feature>
<feature type="domain" description="G-protein coupled receptors family 1 profile" evidence="6">
    <location>
        <begin position="39"/>
        <end position="287"/>
    </location>
</feature>
<dbReference type="Pfam" id="PF00001">
    <property type="entry name" value="7tm_1"/>
    <property type="match status" value="1"/>
</dbReference>
<dbReference type="GO" id="GO:0004930">
    <property type="term" value="F:G protein-coupled receptor activity"/>
    <property type="evidence" value="ECO:0007669"/>
    <property type="project" value="InterPro"/>
</dbReference>
<dbReference type="GO" id="GO:0004984">
    <property type="term" value="F:olfactory receptor activity"/>
    <property type="evidence" value="ECO:0007669"/>
    <property type="project" value="TreeGrafter"/>
</dbReference>
<keyword evidence="8" id="KW-1185">Reference proteome</keyword>
<dbReference type="PROSITE" id="PS50262">
    <property type="entry name" value="G_PROTEIN_RECEP_F1_2"/>
    <property type="match status" value="1"/>
</dbReference>
<dbReference type="FunFam" id="1.20.1070.10:FF:000096">
    <property type="entry name" value="Odorant receptor 131-2"/>
    <property type="match status" value="1"/>
</dbReference>